<sequence>MDHYPDDLLIPVADNPIDAVTSIVFPDILSRLNDMCYIQERCILCPTNDDVDMINLHVLSKMSGDMHEMLSADEICRSTHNFAELEIMYSSEFLNTLRFSGIPNHELNLKEDMTISSNYLMISDLRPNITDKLQVHVMVSRKWTTYNPSTDRVFSLDLILCDENGSSIHAIIASSFMCKFTDVVQEGCVYRIYKFSVLPCQSLYRPLRKDIFIKFLVDTSIAASHLPSTIFQRYVFDLFPFNELSSRVGDDKYLTDVIGNLCEWGSLEETTRPSNSCKVGLRKIVLSDQRYKLVVEVADKDKQMRCVFFNEYATQLIGLTVGELVNMNLLEIDHYNLAPQYVCRFTVTKYHGATCKIPNQEKTLPTNDVISQLQTTVVESLLSPSSASTVASNSNENDGVTKSVSDEKDVEDSDRCDNDGDDTIKDDISKTPISICGLQDDGESEVGDDTIEDDMSKTPISIYGLQDGGESEDACAVIEVDSSEKSFIGSLITPMKRRLPRLCDESLEDNNVG</sequence>
<comment type="caution">
    <text evidence="3">The sequence shown here is derived from an EMBL/GenBank/DDBJ whole genome shotgun (WGS) entry which is preliminary data.</text>
</comment>
<feature type="region of interest" description="Disordered" evidence="1">
    <location>
        <begin position="387"/>
        <end position="455"/>
    </location>
</feature>
<dbReference type="PANTHER" id="PTHR47165:SF4">
    <property type="entry name" value="OS03G0429900 PROTEIN"/>
    <property type="match status" value="1"/>
</dbReference>
<dbReference type="PANTHER" id="PTHR47165">
    <property type="entry name" value="OS03G0429900 PROTEIN"/>
    <property type="match status" value="1"/>
</dbReference>
<dbReference type="InterPro" id="IPR003871">
    <property type="entry name" value="RFA1B/D_OB_1st"/>
</dbReference>
<gene>
    <name evidence="3" type="ORF">LVIROSA_LOCUS35289</name>
</gene>
<dbReference type="Proteomes" id="UP001157418">
    <property type="component" value="Unassembled WGS sequence"/>
</dbReference>
<feature type="domain" description="Replication protein A 70 kDa DNA-binding subunit B/D first OB fold" evidence="2">
    <location>
        <begin position="119"/>
        <end position="222"/>
    </location>
</feature>
<name>A0AAU9PHN9_9ASTR</name>
<evidence type="ECO:0000259" key="2">
    <source>
        <dbReference type="Pfam" id="PF02721"/>
    </source>
</evidence>
<dbReference type="CDD" id="cd04480">
    <property type="entry name" value="RPA1_DBD_A_like"/>
    <property type="match status" value="1"/>
</dbReference>
<dbReference type="InterPro" id="IPR012340">
    <property type="entry name" value="NA-bd_OB-fold"/>
</dbReference>
<proteinExistence type="predicted"/>
<feature type="compositionally biased region" description="Low complexity" evidence="1">
    <location>
        <begin position="387"/>
        <end position="396"/>
    </location>
</feature>
<feature type="compositionally biased region" description="Basic and acidic residues" evidence="1">
    <location>
        <begin position="413"/>
        <end position="429"/>
    </location>
</feature>
<evidence type="ECO:0000256" key="1">
    <source>
        <dbReference type="SAM" id="MobiDB-lite"/>
    </source>
</evidence>
<protein>
    <recommendedName>
        <fullName evidence="2">Replication protein A 70 kDa DNA-binding subunit B/D first OB fold domain-containing protein</fullName>
    </recommendedName>
</protein>
<dbReference type="AlphaFoldDB" id="A0AAU9PHN9"/>
<dbReference type="Pfam" id="PF02721">
    <property type="entry name" value="DUF223"/>
    <property type="match status" value="1"/>
</dbReference>
<keyword evidence="4" id="KW-1185">Reference proteome</keyword>
<dbReference type="SUPFAM" id="SSF50249">
    <property type="entry name" value="Nucleic acid-binding proteins"/>
    <property type="match status" value="2"/>
</dbReference>
<reference evidence="3 4" key="1">
    <citation type="submission" date="2022-01" db="EMBL/GenBank/DDBJ databases">
        <authorList>
            <person name="Xiong W."/>
            <person name="Schranz E."/>
        </authorList>
    </citation>
    <scope>NUCLEOTIDE SEQUENCE [LARGE SCALE GENOMIC DNA]</scope>
</reference>
<dbReference type="EMBL" id="CAKMRJ010005634">
    <property type="protein sequence ID" value="CAH1449831.1"/>
    <property type="molecule type" value="Genomic_DNA"/>
</dbReference>
<accession>A0AAU9PHN9</accession>
<evidence type="ECO:0000313" key="4">
    <source>
        <dbReference type="Proteomes" id="UP001157418"/>
    </source>
</evidence>
<feature type="compositionally biased region" description="Acidic residues" evidence="1">
    <location>
        <begin position="440"/>
        <end position="453"/>
    </location>
</feature>
<evidence type="ECO:0000313" key="3">
    <source>
        <dbReference type="EMBL" id="CAH1449831.1"/>
    </source>
</evidence>
<organism evidence="3 4">
    <name type="scientific">Lactuca virosa</name>
    <dbReference type="NCBI Taxonomy" id="75947"/>
    <lineage>
        <taxon>Eukaryota</taxon>
        <taxon>Viridiplantae</taxon>
        <taxon>Streptophyta</taxon>
        <taxon>Embryophyta</taxon>
        <taxon>Tracheophyta</taxon>
        <taxon>Spermatophyta</taxon>
        <taxon>Magnoliopsida</taxon>
        <taxon>eudicotyledons</taxon>
        <taxon>Gunneridae</taxon>
        <taxon>Pentapetalae</taxon>
        <taxon>asterids</taxon>
        <taxon>campanulids</taxon>
        <taxon>Asterales</taxon>
        <taxon>Asteraceae</taxon>
        <taxon>Cichorioideae</taxon>
        <taxon>Cichorieae</taxon>
        <taxon>Lactucinae</taxon>
        <taxon>Lactuca</taxon>
    </lineage>
</organism>
<dbReference type="Gene3D" id="2.40.50.140">
    <property type="entry name" value="Nucleic acid-binding proteins"/>
    <property type="match status" value="2"/>
</dbReference>